<gene>
    <name evidence="3" type="ORF">SASPL_154097</name>
</gene>
<evidence type="ECO:0000313" key="4">
    <source>
        <dbReference type="Proteomes" id="UP000298416"/>
    </source>
</evidence>
<dbReference type="InterPro" id="IPR006852">
    <property type="entry name" value="TOD1_MUCI70"/>
</dbReference>
<accession>A0A8X8VZH8</accession>
<dbReference type="InterPro" id="IPR048354">
    <property type="entry name" value="TOD1_MUCI70_glycTrfase_dom"/>
</dbReference>
<protein>
    <recommendedName>
        <fullName evidence="2">TOD1/MUCI70 glycosyltransferase-like domain-containing protein</fullName>
    </recommendedName>
</protein>
<dbReference type="PANTHER" id="PTHR12956:SF13">
    <property type="entry name" value="ALKALINE CERAMIDASE TOD1"/>
    <property type="match status" value="1"/>
</dbReference>
<proteinExistence type="predicted"/>
<sequence length="449" mass="51554">MEKHTTCLQSKILCFSLFYLLSVVYLSLSSSKCTLRPPSASPPPFSYPPSYGENKHAIPTTRSSCNSPVFFSDYSVVLKKMEANLMNSTIFGERSLRYMQGNGESFGGNLSLKERLSHFDQSDYGNEIPCGFFKPFKISYSDRTTMEKCNGVVVVTAIFNDHDKIRQPRNLGPKTSDRVCFFVFVDDATIKGLYLYNVISSQTKENKIGVWSIVRVSGEGLYKNPAMNGVIPKHLVHRLFPNTKYSVWVDAKLQLTNDPLLLIDALIVGPGVDMALSRHPYFVHTIEEAMATARWKKWRHVDELRMQMETYCENGLQPWHSNKSYPTDVPDTALILRKHGAASNQFSCLLFNELEAFNHRDQLAFTFVRDKITPKIIINMFEVEVFEQIAIEYRHKHNLKNYACTRVTYRRFRFMNRRFTVQEMLEPEPARLPPGGSGSENIYLYNNYG</sequence>
<evidence type="ECO:0000259" key="2">
    <source>
        <dbReference type="Pfam" id="PF04765"/>
    </source>
</evidence>
<keyword evidence="1" id="KW-0812">Transmembrane</keyword>
<dbReference type="EMBL" id="PNBA02000022">
    <property type="protein sequence ID" value="KAG6385266.1"/>
    <property type="molecule type" value="Genomic_DNA"/>
</dbReference>
<comment type="caution">
    <text evidence="3">The sequence shown here is derived from an EMBL/GenBank/DDBJ whole genome shotgun (WGS) entry which is preliminary data.</text>
</comment>
<reference evidence="3" key="1">
    <citation type="submission" date="2018-01" db="EMBL/GenBank/DDBJ databases">
        <authorList>
            <person name="Mao J.F."/>
        </authorList>
    </citation>
    <scope>NUCLEOTIDE SEQUENCE</scope>
    <source>
        <strain evidence="3">Huo1</strain>
        <tissue evidence="3">Leaf</tissue>
    </source>
</reference>
<feature type="transmembrane region" description="Helical" evidence="1">
    <location>
        <begin position="12"/>
        <end position="28"/>
    </location>
</feature>
<dbReference type="PANTHER" id="PTHR12956">
    <property type="entry name" value="ALKALINE CERAMIDASE-RELATED"/>
    <property type="match status" value="1"/>
</dbReference>
<feature type="domain" description="TOD1/MUCI70 glycosyltransferase-like" evidence="2">
    <location>
        <begin position="99"/>
        <end position="395"/>
    </location>
</feature>
<keyword evidence="1" id="KW-1133">Transmembrane helix</keyword>
<dbReference type="AlphaFoldDB" id="A0A8X8VZH8"/>
<name>A0A8X8VZH8_SALSN</name>
<keyword evidence="4" id="KW-1185">Reference proteome</keyword>
<keyword evidence="1" id="KW-0472">Membrane</keyword>
<evidence type="ECO:0000313" key="3">
    <source>
        <dbReference type="EMBL" id="KAG6385266.1"/>
    </source>
</evidence>
<evidence type="ECO:0000256" key="1">
    <source>
        <dbReference type="SAM" id="Phobius"/>
    </source>
</evidence>
<organism evidence="3">
    <name type="scientific">Salvia splendens</name>
    <name type="common">Scarlet sage</name>
    <dbReference type="NCBI Taxonomy" id="180675"/>
    <lineage>
        <taxon>Eukaryota</taxon>
        <taxon>Viridiplantae</taxon>
        <taxon>Streptophyta</taxon>
        <taxon>Embryophyta</taxon>
        <taxon>Tracheophyta</taxon>
        <taxon>Spermatophyta</taxon>
        <taxon>Magnoliopsida</taxon>
        <taxon>eudicotyledons</taxon>
        <taxon>Gunneridae</taxon>
        <taxon>Pentapetalae</taxon>
        <taxon>asterids</taxon>
        <taxon>lamiids</taxon>
        <taxon>Lamiales</taxon>
        <taxon>Lamiaceae</taxon>
        <taxon>Nepetoideae</taxon>
        <taxon>Mentheae</taxon>
        <taxon>Salviinae</taxon>
        <taxon>Salvia</taxon>
        <taxon>Salvia subgen. Calosphace</taxon>
        <taxon>core Calosphace</taxon>
    </lineage>
</organism>
<dbReference type="Pfam" id="PF04765">
    <property type="entry name" value="TOD1_MUCI70"/>
    <property type="match status" value="1"/>
</dbReference>
<dbReference type="Proteomes" id="UP000298416">
    <property type="component" value="Unassembled WGS sequence"/>
</dbReference>
<reference evidence="3" key="2">
    <citation type="submission" date="2020-08" db="EMBL/GenBank/DDBJ databases">
        <title>Plant Genome Project.</title>
        <authorList>
            <person name="Zhang R.-G."/>
        </authorList>
    </citation>
    <scope>NUCLEOTIDE SEQUENCE</scope>
    <source>
        <strain evidence="3">Huo1</strain>
        <tissue evidence="3">Leaf</tissue>
    </source>
</reference>